<dbReference type="AlphaFoldDB" id="A8ZVP0"/>
<dbReference type="SMART" id="SM00287">
    <property type="entry name" value="SH3b"/>
    <property type="match status" value="1"/>
</dbReference>
<reference evidence="6 7" key="1">
    <citation type="submission" date="2007-10" db="EMBL/GenBank/DDBJ databases">
        <title>Complete sequence of Desulfococcus oleovorans Hxd3.</title>
        <authorList>
            <consortium name="US DOE Joint Genome Institute"/>
            <person name="Copeland A."/>
            <person name="Lucas S."/>
            <person name="Lapidus A."/>
            <person name="Barry K."/>
            <person name="Glavina del Rio T."/>
            <person name="Dalin E."/>
            <person name="Tice H."/>
            <person name="Pitluck S."/>
            <person name="Kiss H."/>
            <person name="Brettin T."/>
            <person name="Bruce D."/>
            <person name="Detter J.C."/>
            <person name="Han C."/>
            <person name="Schmutz J."/>
            <person name="Larimer F."/>
            <person name="Land M."/>
            <person name="Hauser L."/>
            <person name="Kyrpides N."/>
            <person name="Kim E."/>
            <person name="Wawrik B."/>
            <person name="Richardson P."/>
        </authorList>
    </citation>
    <scope>NUCLEOTIDE SEQUENCE [LARGE SCALE GENOMIC DNA]</scope>
    <source>
        <strain evidence="7">DSM 6200 / JCM 39069 / Hxd3</strain>
    </source>
</reference>
<dbReference type="Gene3D" id="3.30.70.1070">
    <property type="entry name" value="Sporulation related repeat"/>
    <property type="match status" value="1"/>
</dbReference>
<evidence type="ECO:0000259" key="5">
    <source>
        <dbReference type="PROSITE" id="PS51781"/>
    </source>
</evidence>
<dbReference type="HOGENOM" id="CLU_403211_0_0_7"/>
<dbReference type="GO" id="GO:0042834">
    <property type="term" value="F:peptidoglycan binding"/>
    <property type="evidence" value="ECO:0007669"/>
    <property type="project" value="InterPro"/>
</dbReference>
<name>A8ZVP0_DESOH</name>
<dbReference type="PROSITE" id="PS51781">
    <property type="entry name" value="SH3B"/>
    <property type="match status" value="1"/>
</dbReference>
<feature type="domain" description="SH3b" evidence="5">
    <location>
        <begin position="60"/>
        <end position="123"/>
    </location>
</feature>
<feature type="coiled-coil region" evidence="1">
    <location>
        <begin position="363"/>
        <end position="410"/>
    </location>
</feature>
<feature type="signal peptide" evidence="3">
    <location>
        <begin position="1"/>
        <end position="27"/>
    </location>
</feature>
<evidence type="ECO:0000256" key="3">
    <source>
        <dbReference type="SAM" id="SignalP"/>
    </source>
</evidence>
<keyword evidence="3" id="KW-0732">Signal</keyword>
<evidence type="ECO:0000256" key="1">
    <source>
        <dbReference type="SAM" id="Coils"/>
    </source>
</evidence>
<feature type="domain" description="SPOR" evidence="4">
    <location>
        <begin position="248"/>
        <end position="328"/>
    </location>
</feature>
<dbReference type="Pfam" id="PF13557">
    <property type="entry name" value="Phenol_MetA_deg"/>
    <property type="match status" value="1"/>
</dbReference>
<dbReference type="KEGG" id="dol:Dole_2423"/>
<evidence type="ECO:0000256" key="2">
    <source>
        <dbReference type="SAM" id="MobiDB-lite"/>
    </source>
</evidence>
<dbReference type="SUPFAM" id="SSF110997">
    <property type="entry name" value="Sporulation related repeat"/>
    <property type="match status" value="1"/>
</dbReference>
<feature type="chain" id="PRO_5002734007" evidence="3">
    <location>
        <begin position="28"/>
        <end position="682"/>
    </location>
</feature>
<dbReference type="InterPro" id="IPR003646">
    <property type="entry name" value="SH3-like_bac-type"/>
</dbReference>
<evidence type="ECO:0000259" key="4">
    <source>
        <dbReference type="PROSITE" id="PS51724"/>
    </source>
</evidence>
<evidence type="ECO:0000313" key="7">
    <source>
        <dbReference type="Proteomes" id="UP000008561"/>
    </source>
</evidence>
<dbReference type="OrthoDB" id="5418328at2"/>
<dbReference type="InterPro" id="IPR025737">
    <property type="entry name" value="FApF"/>
</dbReference>
<feature type="region of interest" description="Disordered" evidence="2">
    <location>
        <begin position="33"/>
        <end position="60"/>
    </location>
</feature>
<gene>
    <name evidence="6" type="ordered locus">Dole_2423</name>
</gene>
<proteinExistence type="predicted"/>
<dbReference type="STRING" id="96561.Dole_2423"/>
<accession>A8ZVP0</accession>
<keyword evidence="1" id="KW-0175">Coiled coil</keyword>
<dbReference type="eggNOG" id="COG3103">
    <property type="taxonomic scope" value="Bacteria"/>
</dbReference>
<dbReference type="Pfam" id="PF08239">
    <property type="entry name" value="SH3_3"/>
    <property type="match status" value="1"/>
</dbReference>
<dbReference type="PROSITE" id="PS51724">
    <property type="entry name" value="SPOR"/>
    <property type="match status" value="1"/>
</dbReference>
<dbReference type="Gene3D" id="2.30.30.40">
    <property type="entry name" value="SH3 Domains"/>
    <property type="match status" value="1"/>
</dbReference>
<dbReference type="EMBL" id="CP000859">
    <property type="protein sequence ID" value="ABW68227.1"/>
    <property type="molecule type" value="Genomic_DNA"/>
</dbReference>
<organism evidence="6 7">
    <name type="scientific">Desulfosudis oleivorans (strain DSM 6200 / JCM 39069 / Hxd3)</name>
    <name type="common">Desulfococcus oleovorans</name>
    <dbReference type="NCBI Taxonomy" id="96561"/>
    <lineage>
        <taxon>Bacteria</taxon>
        <taxon>Pseudomonadati</taxon>
        <taxon>Thermodesulfobacteriota</taxon>
        <taxon>Desulfobacteria</taxon>
        <taxon>Desulfobacterales</taxon>
        <taxon>Desulfosudaceae</taxon>
        <taxon>Desulfosudis</taxon>
    </lineage>
</organism>
<dbReference type="InterPro" id="IPR007730">
    <property type="entry name" value="SPOR-like_dom"/>
</dbReference>
<evidence type="ECO:0000313" key="6">
    <source>
        <dbReference type="EMBL" id="ABW68227.1"/>
    </source>
</evidence>
<sequence>MGGNTLDRKPIALFCFAFLLFFSVALAFGNSAGPAQDPASETPDSESRQTLSGVTADQPPETVRATVDVLNIRSAPSLDGSRVARLLAGEAAAVLETQEDWLRIETADGTIGYVFRQYTTALPSSEKVSGPAEADAPASPKPVVVASATPGLRPLGNTHLAKISGQGLSTDMTQAELDGIVGQGFISALTPEEIAAIDAQGAMSLEESMLKTRDLERVIAQGVTFVVDKSKVSPEELEKIQGQGTVADIGRAPFSVQAGVYKIRENAISMLSDLKGKGYDPYIFQTVGDTGETLYAVRIGDYETLQDAYAVTTHFQSKENRPAIVTYINSLKTVSVEDVKPAGTTVPVVAPVPKPASAYEGDLGDLYTEMQLLREEVERLRTESEAREMLRMTEAEARKEEEEILSAASRNYTMSPKGTLNFDYSFGYTYDSYDVADWTALVLEHSANHNINNTVAAGYSFSDNFRANVSIPFVYKYQDLGQTGSKSVTDLGDVSVGANWQPFRTGEDFPALIFSSSISIPTGRSPYEINPREDLSTGAGLFAASLGVSASKSLDPVVAYGGLQYTYALEESGLNQHLADGLTLKKVEPSGGAVGLSMGLAYAMSYKASIHAGFSYAYIFGTTYHYDGGRTADSGTGASGSLSVGTGWKLDKRTISVNLGIGLTNDASDFSFSFRIPFDYEL</sequence>
<dbReference type="Pfam" id="PF05036">
    <property type="entry name" value="SPOR"/>
    <property type="match status" value="1"/>
</dbReference>
<keyword evidence="7" id="KW-1185">Reference proteome</keyword>
<protein>
    <submittedName>
        <fullName evidence="6">SH3 type 3 domain protein</fullName>
    </submittedName>
</protein>
<dbReference type="Proteomes" id="UP000008561">
    <property type="component" value="Chromosome"/>
</dbReference>
<dbReference type="InterPro" id="IPR036680">
    <property type="entry name" value="SPOR-like_sf"/>
</dbReference>